<evidence type="ECO:0000313" key="4">
    <source>
        <dbReference type="EMBL" id="TVX89416.1"/>
    </source>
</evidence>
<reference evidence="4 5" key="1">
    <citation type="submission" date="2019-07" db="EMBL/GenBank/DDBJ databases">
        <authorList>
            <person name="Kim J."/>
        </authorList>
    </citation>
    <scope>NUCLEOTIDE SEQUENCE [LARGE SCALE GENOMIC DNA]</scope>
    <source>
        <strain evidence="4 5">N4</strain>
    </source>
</reference>
<evidence type="ECO:0000259" key="3">
    <source>
        <dbReference type="Pfam" id="PF03413"/>
    </source>
</evidence>
<dbReference type="AlphaFoldDB" id="A0A559IP87"/>
<evidence type="ECO:0000256" key="2">
    <source>
        <dbReference type="SAM" id="SignalP"/>
    </source>
</evidence>
<dbReference type="InterPro" id="IPR025711">
    <property type="entry name" value="PepSY"/>
</dbReference>
<protein>
    <submittedName>
        <fullName evidence="4">PepSY domain-containing protein</fullName>
    </submittedName>
</protein>
<dbReference type="Proteomes" id="UP000318102">
    <property type="component" value="Unassembled WGS sequence"/>
</dbReference>
<dbReference type="RefSeq" id="WP_144991917.1">
    <property type="nucleotide sequence ID" value="NZ_VNJK01000002.1"/>
</dbReference>
<organism evidence="4 5">
    <name type="scientific">Paenibacillus agilis</name>
    <dbReference type="NCBI Taxonomy" id="3020863"/>
    <lineage>
        <taxon>Bacteria</taxon>
        <taxon>Bacillati</taxon>
        <taxon>Bacillota</taxon>
        <taxon>Bacilli</taxon>
        <taxon>Bacillales</taxon>
        <taxon>Paenibacillaceae</taxon>
        <taxon>Paenibacillus</taxon>
    </lineage>
</organism>
<feature type="signal peptide" evidence="2">
    <location>
        <begin position="1"/>
        <end position="26"/>
    </location>
</feature>
<name>A0A559IP87_9BACL</name>
<dbReference type="Gene3D" id="3.10.450.40">
    <property type="match status" value="1"/>
</dbReference>
<sequence length="175" mass="19816">MKKWIATSVAGALVVSGLGFGSVVNADHDNKQAKVVQTSKKNEVRISLTLAKQIAKQVYNGGKIDEIELEKKNGRLVYHVEFENRKDKEDEIYIDADTGSVTFEKDFKSNDDDDDHDDRDDDRDDNDDDNDDIDDNRDDNDDNDDQDDDNDDNDDDDNDDSDDDQDDDSDDGDED</sequence>
<feature type="compositionally biased region" description="Acidic residues" evidence="1">
    <location>
        <begin position="111"/>
        <end position="175"/>
    </location>
</feature>
<feature type="chain" id="PRO_5022182003" evidence="2">
    <location>
        <begin position="27"/>
        <end position="175"/>
    </location>
</feature>
<evidence type="ECO:0000256" key="1">
    <source>
        <dbReference type="SAM" id="MobiDB-lite"/>
    </source>
</evidence>
<gene>
    <name evidence="4" type="ORF">FPZ44_16665</name>
</gene>
<keyword evidence="2" id="KW-0732">Signal</keyword>
<proteinExistence type="predicted"/>
<dbReference type="OrthoDB" id="5361545at2"/>
<comment type="caution">
    <text evidence="4">The sequence shown here is derived from an EMBL/GenBank/DDBJ whole genome shotgun (WGS) entry which is preliminary data.</text>
</comment>
<dbReference type="EMBL" id="VNJK01000002">
    <property type="protein sequence ID" value="TVX89416.1"/>
    <property type="molecule type" value="Genomic_DNA"/>
</dbReference>
<accession>A0A559IP87</accession>
<evidence type="ECO:0000313" key="5">
    <source>
        <dbReference type="Proteomes" id="UP000318102"/>
    </source>
</evidence>
<dbReference type="Pfam" id="PF03413">
    <property type="entry name" value="PepSY"/>
    <property type="match status" value="1"/>
</dbReference>
<feature type="region of interest" description="Disordered" evidence="1">
    <location>
        <begin position="98"/>
        <end position="175"/>
    </location>
</feature>
<feature type="domain" description="PepSY" evidence="3">
    <location>
        <begin position="45"/>
        <end position="102"/>
    </location>
</feature>
<keyword evidence="5" id="KW-1185">Reference proteome</keyword>